<feature type="compositionally biased region" description="Gly residues" evidence="1">
    <location>
        <begin position="181"/>
        <end position="192"/>
    </location>
</feature>
<keyword evidence="4" id="KW-1185">Reference proteome</keyword>
<dbReference type="EMBL" id="CAUYUJ010021525">
    <property type="protein sequence ID" value="CAK0905257.1"/>
    <property type="molecule type" value="Genomic_DNA"/>
</dbReference>
<accession>A0ABN9XYQ2</accession>
<sequence>MPPRPVLAVHVSAVMRLLVLLGPERAARGTLAEGPRDAPRWGEVLPHALPQPARGPAKATPRVRTELGARAAAGAELGVAAAVGLGPGGTARLAGPGGVPEEWRLFDPVRAGSTSSVVRPDGAVETLVRASSAITLASPLATALWKGAGLAKVSPDDYVDPPPPRWRVPCQRRRGQRGRVWRGGGRLRGGRGPLLAGQRQPPALRVLDASGTWLRLEHEPQRQRFGRRAGPSLPQGILGRR</sequence>
<evidence type="ECO:0000313" key="4">
    <source>
        <dbReference type="Proteomes" id="UP001189429"/>
    </source>
</evidence>
<feature type="region of interest" description="Disordered" evidence="1">
    <location>
        <begin position="172"/>
        <end position="198"/>
    </location>
</feature>
<organism evidence="3 4">
    <name type="scientific">Prorocentrum cordatum</name>
    <dbReference type="NCBI Taxonomy" id="2364126"/>
    <lineage>
        <taxon>Eukaryota</taxon>
        <taxon>Sar</taxon>
        <taxon>Alveolata</taxon>
        <taxon>Dinophyceae</taxon>
        <taxon>Prorocentrales</taxon>
        <taxon>Prorocentraceae</taxon>
        <taxon>Prorocentrum</taxon>
    </lineage>
</organism>
<feature type="signal peptide" evidence="2">
    <location>
        <begin position="1"/>
        <end position="29"/>
    </location>
</feature>
<gene>
    <name evidence="3" type="ORF">PCOR1329_LOCUS81005</name>
</gene>
<feature type="region of interest" description="Disordered" evidence="1">
    <location>
        <begin position="220"/>
        <end position="241"/>
    </location>
</feature>
<comment type="caution">
    <text evidence="3">The sequence shown here is derived from an EMBL/GenBank/DDBJ whole genome shotgun (WGS) entry which is preliminary data.</text>
</comment>
<reference evidence="3" key="1">
    <citation type="submission" date="2023-10" db="EMBL/GenBank/DDBJ databases">
        <authorList>
            <person name="Chen Y."/>
            <person name="Shah S."/>
            <person name="Dougan E. K."/>
            <person name="Thang M."/>
            <person name="Chan C."/>
        </authorList>
    </citation>
    <scope>NUCLEOTIDE SEQUENCE [LARGE SCALE GENOMIC DNA]</scope>
</reference>
<name>A0ABN9XYQ2_9DINO</name>
<evidence type="ECO:0000256" key="2">
    <source>
        <dbReference type="SAM" id="SignalP"/>
    </source>
</evidence>
<evidence type="ECO:0000256" key="1">
    <source>
        <dbReference type="SAM" id="MobiDB-lite"/>
    </source>
</evidence>
<keyword evidence="2" id="KW-0732">Signal</keyword>
<feature type="chain" id="PRO_5046532546" evidence="2">
    <location>
        <begin position="30"/>
        <end position="241"/>
    </location>
</feature>
<protein>
    <submittedName>
        <fullName evidence="3">Uncharacterized protein</fullName>
    </submittedName>
</protein>
<evidence type="ECO:0000313" key="3">
    <source>
        <dbReference type="EMBL" id="CAK0905257.1"/>
    </source>
</evidence>
<dbReference type="Proteomes" id="UP001189429">
    <property type="component" value="Unassembled WGS sequence"/>
</dbReference>
<proteinExistence type="predicted"/>